<dbReference type="PROSITE" id="PS51677">
    <property type="entry name" value="NODB"/>
    <property type="match status" value="1"/>
</dbReference>
<feature type="domain" description="NodB homology" evidence="6">
    <location>
        <begin position="825"/>
        <end position="1035"/>
    </location>
</feature>
<evidence type="ECO:0000256" key="2">
    <source>
        <dbReference type="ARBA" id="ARBA00022729"/>
    </source>
</evidence>
<dbReference type="PANTHER" id="PTHR39210:SF1">
    <property type="entry name" value="HEPARIN-SULFATE LYASE"/>
    <property type="match status" value="1"/>
</dbReference>
<feature type="transmembrane region" description="Helical" evidence="5">
    <location>
        <begin position="12"/>
        <end position="29"/>
    </location>
</feature>
<dbReference type="Pfam" id="PF01522">
    <property type="entry name" value="Polysacc_deac_1"/>
    <property type="match status" value="1"/>
</dbReference>
<protein>
    <recommendedName>
        <fullName evidence="6">NodB homology domain-containing protein</fullName>
    </recommendedName>
</protein>
<keyword evidence="2" id="KW-0732">Signal</keyword>
<gene>
    <name evidence="7" type="ORF">A2725_00940</name>
</gene>
<comment type="caution">
    <text evidence="7">The sequence shown here is derived from an EMBL/GenBank/DDBJ whole genome shotgun (WGS) entry which is preliminary data.</text>
</comment>
<dbReference type="InterPro" id="IPR002509">
    <property type="entry name" value="NODB_dom"/>
</dbReference>
<organism evidence="7 8">
    <name type="scientific">Candidatus Magasanikbacteria bacterium RIFCSPHIGHO2_01_FULL_33_34</name>
    <dbReference type="NCBI Taxonomy" id="1798671"/>
    <lineage>
        <taxon>Bacteria</taxon>
        <taxon>Candidatus Magasanikiibacteriota</taxon>
    </lineage>
</organism>
<dbReference type="Gene3D" id="2.70.98.70">
    <property type="match status" value="1"/>
</dbReference>
<dbReference type="Pfam" id="PF07940">
    <property type="entry name" value="Hepar_II_III_C"/>
    <property type="match status" value="1"/>
</dbReference>
<evidence type="ECO:0000256" key="5">
    <source>
        <dbReference type="SAM" id="Phobius"/>
    </source>
</evidence>
<evidence type="ECO:0000256" key="3">
    <source>
        <dbReference type="ARBA" id="ARBA00022764"/>
    </source>
</evidence>
<keyword evidence="5" id="KW-0472">Membrane</keyword>
<dbReference type="GO" id="GO:0016829">
    <property type="term" value="F:lyase activity"/>
    <property type="evidence" value="ECO:0007669"/>
    <property type="project" value="UniProtKB-KW"/>
</dbReference>
<dbReference type="Pfam" id="PF16889">
    <property type="entry name" value="Hepar_II_III_N"/>
    <property type="match status" value="1"/>
</dbReference>
<dbReference type="InterPro" id="IPR011330">
    <property type="entry name" value="Glyco_hydro/deAcase_b/a-brl"/>
</dbReference>
<dbReference type="Gene3D" id="1.50.10.100">
    <property type="entry name" value="Chondroitin AC/alginate lyase"/>
    <property type="match status" value="1"/>
</dbReference>
<reference evidence="7 8" key="1">
    <citation type="journal article" date="2016" name="Nat. Commun.">
        <title>Thousands of microbial genomes shed light on interconnected biogeochemical processes in an aquifer system.</title>
        <authorList>
            <person name="Anantharaman K."/>
            <person name="Brown C.T."/>
            <person name="Hug L.A."/>
            <person name="Sharon I."/>
            <person name="Castelle C.J."/>
            <person name="Probst A.J."/>
            <person name="Thomas B.C."/>
            <person name="Singh A."/>
            <person name="Wilkins M.J."/>
            <person name="Karaoz U."/>
            <person name="Brodie E.L."/>
            <person name="Williams K.H."/>
            <person name="Hubbard S.S."/>
            <person name="Banfield J.F."/>
        </authorList>
    </citation>
    <scope>NUCLEOTIDE SEQUENCE [LARGE SCALE GENOMIC DNA]</scope>
</reference>
<dbReference type="EMBL" id="MFPS01000007">
    <property type="protein sequence ID" value="OGH59378.1"/>
    <property type="molecule type" value="Genomic_DNA"/>
</dbReference>
<dbReference type="SUPFAM" id="SSF88713">
    <property type="entry name" value="Glycoside hydrolase/deacetylase"/>
    <property type="match status" value="1"/>
</dbReference>
<dbReference type="Gene3D" id="3.20.20.370">
    <property type="entry name" value="Glycoside hydrolase/deacetylase"/>
    <property type="match status" value="1"/>
</dbReference>
<evidence type="ECO:0000259" key="6">
    <source>
        <dbReference type="PROSITE" id="PS51677"/>
    </source>
</evidence>
<sequence length="1327" mass="153175">MVKRIKTIEKIFLLIATVVILIIFGRYFYTSTKTLVNNVVDFVQDLRLKCGDNEVRLRISGGYICRSKDIESSVWKDIFDNYPKTGKGREIAYSFLDKGSIEVADKYLEDIYQIDRYEDFKIEDEITWEEDPFDERYWRFMFYSLRHTRHLLYAGIETENEEYFNELKDILESFADVGMEKEQSWEDYHAVAFRSMVLTNSWYKLREHNQLSYELSTKLLKSIKVHGDFLLDNNHYEAEYNHGINQATALLVLAVNFPELDDGGKWLEISKRRLNSGIADIVDGDGILVENSPYYHFYAMEKYWEIYNYAKDNDIELSSEFESKIDKTISYATYILHPNLRIPIIGASLDREINFSREYKDISKQDDEFLYVLTRGEDGKEPSNKSIYYPVSGQTIMRSGWGKGDDFEKQTQIIFDIGPYRTEHSDLDALNFVLYSQSQVLIGDSGLYTYEEGKYKDYFHGTSAHNTVVVDGKDQKVGSAIAITFFEDDEYSYQTASQNLNDGVEHSRAVVLLEDDLVLVLDSLISGEDHVYEQKFHLNPDAEIDVNNLKLNVKGKKVDFNIRQLIDNGTTVGTIKGQEEPVDGWCSFVYEEKVPCYSVSYKQENSNAFFATLITIGDIDNNLVTKIDKDNKNIEISTGKKVYNINVETMLGEEEIINVSNNEINSADKKQILSFNRFENWNLNSSDDYVYSYFDDTGLILTGMKPEAEIKKTIDLSHSNLWLRMKIENAMNAVGASILLSNDNWNNYASFSLLNPYRYEYNEEWLDISIGKSGVRERGGQWRFGEPGFDWSKIDSIKFRSTTNNGAYPKIFLDGLYTIPEQEGGSVVIVFDDGHKTVLKAADIMREHGIKGNIAVIADRPGINTNYLYLDDLKKLQNEDDWNMVNHSTHHRNAVTYYYDKNNLSDYERDVVGGLKYLEDNDINSAPNWYIYPHGATNEEIKNILSKYYKFARTTINSPEVYPFADPYGVKTFSVYDDTPVSAIDLAVRDAKKYNTTLFLTFHRIKISQEDDEGYPVDNFEKLMDIISKQDIPVKTLSELDESNNESVIDLVIKEYVPTEIVLDIKVEKNNIIKKIYNLFVSAFSFSDDFSVAGRLEEVGSMEKSVSENWWVNSGSYFINEDGVGMTLQGELSEDDKWRIKYNEYNSDETDDGYHSQNIFRLINKNKLLNYQQEVYFKVIEDNLSKSEHRYESNALLLFSRYLDQNNLYYAGIRVDGNAVIKKKINGKYYTLASEKILDGTYNRETNTSLLTKEKWIGVRSEIKNKDNGVEITLFTKTDSGTWKQAVQVFDDGESFGGAAITKKGYSGIRTDFMDVEFDNYLLEEIK</sequence>
<dbReference type="InterPro" id="IPR012480">
    <property type="entry name" value="Hepar_II_III_C"/>
</dbReference>
<dbReference type="GO" id="GO:0042597">
    <property type="term" value="C:periplasmic space"/>
    <property type="evidence" value="ECO:0007669"/>
    <property type="project" value="UniProtKB-SubCell"/>
</dbReference>
<dbReference type="PANTHER" id="PTHR39210">
    <property type="entry name" value="HEPARIN-SULFATE LYASE"/>
    <property type="match status" value="1"/>
</dbReference>
<evidence type="ECO:0000313" key="7">
    <source>
        <dbReference type="EMBL" id="OGH59378.1"/>
    </source>
</evidence>
<keyword evidence="5" id="KW-0812">Transmembrane</keyword>
<accession>A0A1F6LJ00</accession>
<comment type="subcellular location">
    <subcellularLocation>
        <location evidence="1">Periplasm</location>
    </subcellularLocation>
</comment>
<name>A0A1F6LJ00_9BACT</name>
<keyword evidence="4" id="KW-0456">Lyase</keyword>
<keyword evidence="3" id="KW-0574">Periplasm</keyword>
<dbReference type="InterPro" id="IPR008929">
    <property type="entry name" value="Chondroitin_lyas"/>
</dbReference>
<dbReference type="CDD" id="cd10970">
    <property type="entry name" value="CE4_DAC_u1_6s"/>
    <property type="match status" value="1"/>
</dbReference>
<proteinExistence type="predicted"/>
<dbReference type="InterPro" id="IPR031680">
    <property type="entry name" value="Hepar_II_III_N"/>
</dbReference>
<dbReference type="GO" id="GO:0005975">
    <property type="term" value="P:carbohydrate metabolic process"/>
    <property type="evidence" value="ECO:0007669"/>
    <property type="project" value="InterPro"/>
</dbReference>
<dbReference type="SUPFAM" id="SSF48230">
    <property type="entry name" value="Chondroitin AC/alginate lyase"/>
    <property type="match status" value="1"/>
</dbReference>
<keyword evidence="5" id="KW-1133">Transmembrane helix</keyword>
<evidence type="ECO:0000256" key="4">
    <source>
        <dbReference type="ARBA" id="ARBA00023239"/>
    </source>
</evidence>
<dbReference type="GO" id="GO:0016810">
    <property type="term" value="F:hydrolase activity, acting on carbon-nitrogen (but not peptide) bonds"/>
    <property type="evidence" value="ECO:0007669"/>
    <property type="project" value="InterPro"/>
</dbReference>
<dbReference type="Proteomes" id="UP000177067">
    <property type="component" value="Unassembled WGS sequence"/>
</dbReference>
<evidence type="ECO:0000313" key="8">
    <source>
        <dbReference type="Proteomes" id="UP000177067"/>
    </source>
</evidence>
<evidence type="ECO:0000256" key="1">
    <source>
        <dbReference type="ARBA" id="ARBA00004418"/>
    </source>
</evidence>